<evidence type="ECO:0000313" key="10">
    <source>
        <dbReference type="EMBL" id="MDO8107597.1"/>
    </source>
</evidence>
<accession>A0ABT9D9L0</accession>
<dbReference type="EMBL" id="JAUQYP010000001">
    <property type="protein sequence ID" value="MDO8107597.1"/>
    <property type="molecule type" value="Genomic_DNA"/>
</dbReference>
<dbReference type="CDD" id="cd06582">
    <property type="entry name" value="TM_PBP1_LivH_like"/>
    <property type="match status" value="1"/>
</dbReference>
<evidence type="ECO:0000256" key="8">
    <source>
        <dbReference type="ARBA" id="ARBA00037998"/>
    </source>
</evidence>
<feature type="transmembrane region" description="Helical" evidence="9">
    <location>
        <begin position="151"/>
        <end position="174"/>
    </location>
</feature>
<feature type="transmembrane region" description="Helical" evidence="9">
    <location>
        <begin position="203"/>
        <end position="225"/>
    </location>
</feature>
<keyword evidence="4 9" id="KW-0812">Transmembrane</keyword>
<evidence type="ECO:0000256" key="1">
    <source>
        <dbReference type="ARBA" id="ARBA00004651"/>
    </source>
</evidence>
<proteinExistence type="inferred from homology"/>
<evidence type="ECO:0000256" key="7">
    <source>
        <dbReference type="ARBA" id="ARBA00023136"/>
    </source>
</evidence>
<keyword evidence="5" id="KW-0029">Amino-acid transport</keyword>
<feature type="transmembrane region" description="Helical" evidence="9">
    <location>
        <begin position="74"/>
        <end position="99"/>
    </location>
</feature>
<evidence type="ECO:0000256" key="4">
    <source>
        <dbReference type="ARBA" id="ARBA00022692"/>
    </source>
</evidence>
<keyword evidence="6 9" id="KW-1133">Transmembrane helix</keyword>
<feature type="transmembrane region" description="Helical" evidence="9">
    <location>
        <begin position="111"/>
        <end position="131"/>
    </location>
</feature>
<gene>
    <name evidence="10" type="ORF">Q6348_10360</name>
</gene>
<dbReference type="PANTHER" id="PTHR11795">
    <property type="entry name" value="BRANCHED-CHAIN AMINO ACID TRANSPORT SYSTEM PERMEASE PROTEIN LIVH"/>
    <property type="match status" value="1"/>
</dbReference>
<evidence type="ECO:0000313" key="11">
    <source>
        <dbReference type="Proteomes" id="UP001232536"/>
    </source>
</evidence>
<keyword evidence="11" id="KW-1185">Reference proteome</keyword>
<sequence length="306" mass="32288">MSSVSDSSPRKGRVRQVGLLQPLLRSLETGSVYALAALGIILVWRTSLVMHFAQGSMGMFSGTAVAFVLNRTGAPLWASVLVGAAVAIALGFAVDFAVIRRLRRATAVGKEIVTLGLIMVFLGLAPILFGTEPMLLPKAIPDGALTIGDAYLSYNGLLNICLGVAIAAGLFVMLQKTKIGLAIRATASNEQTARLMGIPTRRVTVLAWAAAGVLGMLAAVMIAPATTVTPTFMNTVQVTALFACVLGGFQTFYGPVLGAYLIAVAGNFLQLYVSSVWGEQLLYLLILLFLLVRPNGLVGKTYLKKV</sequence>
<evidence type="ECO:0000256" key="5">
    <source>
        <dbReference type="ARBA" id="ARBA00022970"/>
    </source>
</evidence>
<comment type="caution">
    <text evidence="10">The sequence shown here is derived from an EMBL/GenBank/DDBJ whole genome shotgun (WGS) entry which is preliminary data.</text>
</comment>
<evidence type="ECO:0000256" key="2">
    <source>
        <dbReference type="ARBA" id="ARBA00022448"/>
    </source>
</evidence>
<dbReference type="Proteomes" id="UP001232536">
    <property type="component" value="Unassembled WGS sequence"/>
</dbReference>
<reference evidence="10 11" key="1">
    <citation type="submission" date="2023-07" db="EMBL/GenBank/DDBJ databases">
        <title>Description of novel actinomycetes strains, isolated from tidal flat sediment.</title>
        <authorList>
            <person name="Lu C."/>
        </authorList>
    </citation>
    <scope>NUCLEOTIDE SEQUENCE [LARGE SCALE GENOMIC DNA]</scope>
    <source>
        <strain evidence="10 11">SYSU T00b441</strain>
    </source>
</reference>
<dbReference type="InterPro" id="IPR001851">
    <property type="entry name" value="ABC_transp_permease"/>
</dbReference>
<evidence type="ECO:0000256" key="6">
    <source>
        <dbReference type="ARBA" id="ARBA00022989"/>
    </source>
</evidence>
<keyword evidence="3" id="KW-1003">Cell membrane</keyword>
<comment type="similarity">
    <text evidence="8">Belongs to the binding-protein-dependent transport system permease family. LivHM subfamily.</text>
</comment>
<feature type="transmembrane region" description="Helical" evidence="9">
    <location>
        <begin position="32"/>
        <end position="54"/>
    </location>
</feature>
<protein>
    <submittedName>
        <fullName evidence="10">Branched-chain amino acid ABC transporter permease</fullName>
    </submittedName>
</protein>
<feature type="transmembrane region" description="Helical" evidence="9">
    <location>
        <begin position="281"/>
        <end position="303"/>
    </location>
</feature>
<comment type="subcellular location">
    <subcellularLocation>
        <location evidence="1">Cell membrane</location>
        <topology evidence="1">Multi-pass membrane protein</topology>
    </subcellularLocation>
</comment>
<keyword evidence="7 9" id="KW-0472">Membrane</keyword>
<dbReference type="PANTHER" id="PTHR11795:SF450">
    <property type="entry name" value="ABC TRANSPORTER PERMEASE PROTEIN"/>
    <property type="match status" value="1"/>
</dbReference>
<evidence type="ECO:0000256" key="9">
    <source>
        <dbReference type="SAM" id="Phobius"/>
    </source>
</evidence>
<dbReference type="InterPro" id="IPR052157">
    <property type="entry name" value="BCAA_transport_permease"/>
</dbReference>
<organism evidence="10 11">
    <name type="scientific">Actinotalea lenta</name>
    <dbReference type="NCBI Taxonomy" id="3064654"/>
    <lineage>
        <taxon>Bacteria</taxon>
        <taxon>Bacillati</taxon>
        <taxon>Actinomycetota</taxon>
        <taxon>Actinomycetes</taxon>
        <taxon>Micrococcales</taxon>
        <taxon>Cellulomonadaceae</taxon>
        <taxon>Actinotalea</taxon>
    </lineage>
</organism>
<name>A0ABT9D9L0_9CELL</name>
<dbReference type="Pfam" id="PF02653">
    <property type="entry name" value="BPD_transp_2"/>
    <property type="match status" value="1"/>
</dbReference>
<keyword evidence="2" id="KW-0813">Transport</keyword>
<evidence type="ECO:0000256" key="3">
    <source>
        <dbReference type="ARBA" id="ARBA00022475"/>
    </source>
</evidence>
<dbReference type="RefSeq" id="WP_304601215.1">
    <property type="nucleotide sequence ID" value="NZ_JAUQYO010000001.1"/>
</dbReference>